<protein>
    <submittedName>
        <fullName evidence="2">Uncharacterized protein</fullName>
    </submittedName>
</protein>
<dbReference type="EMBL" id="AZFJ01000017">
    <property type="protein sequence ID" value="KRL87621.1"/>
    <property type="molecule type" value="Genomic_DNA"/>
</dbReference>
<keyword evidence="1" id="KW-0472">Membrane</keyword>
<evidence type="ECO:0000256" key="1">
    <source>
        <dbReference type="SAM" id="Phobius"/>
    </source>
</evidence>
<feature type="transmembrane region" description="Helical" evidence="1">
    <location>
        <begin position="117"/>
        <end position="136"/>
    </location>
</feature>
<organism evidence="2 3">
    <name type="scientific">Lacticaseibacillus pantheris DSM 15945 = JCM 12539 = NBRC 106106</name>
    <dbReference type="NCBI Taxonomy" id="1423783"/>
    <lineage>
        <taxon>Bacteria</taxon>
        <taxon>Bacillati</taxon>
        <taxon>Bacillota</taxon>
        <taxon>Bacilli</taxon>
        <taxon>Lactobacillales</taxon>
        <taxon>Lactobacillaceae</taxon>
        <taxon>Lacticaseibacillus</taxon>
    </lineage>
</organism>
<evidence type="ECO:0000313" key="2">
    <source>
        <dbReference type="EMBL" id="KRL87621.1"/>
    </source>
</evidence>
<dbReference type="PATRIC" id="fig|1423783.4.peg.2254"/>
<sequence length="149" mass="16586">MFGTLCLNEVKQMSKHAAHTTVNNTKKSARNIVIAMIVVALIVITGCWYATTPSTFMEKWSTISFGVIFTFSIMVLTVLDGRARSRGVRFLVDWVGGTVLLVLAHVYMIGITWEWKFLGYGTLAIAILALIAAWSLKPLAIKREFEDAE</sequence>
<feature type="transmembrane region" description="Helical" evidence="1">
    <location>
        <begin position="32"/>
        <end position="51"/>
    </location>
</feature>
<evidence type="ECO:0000313" key="3">
    <source>
        <dbReference type="Proteomes" id="UP000051922"/>
    </source>
</evidence>
<name>A0A0R1U9E3_9LACO</name>
<gene>
    <name evidence="2" type="ORF">FC50_GL002201</name>
</gene>
<keyword evidence="1" id="KW-1133">Transmembrane helix</keyword>
<comment type="caution">
    <text evidence="2">The sequence shown here is derived from an EMBL/GenBank/DDBJ whole genome shotgun (WGS) entry which is preliminary data.</text>
</comment>
<feature type="transmembrane region" description="Helical" evidence="1">
    <location>
        <begin position="63"/>
        <end position="79"/>
    </location>
</feature>
<keyword evidence="1" id="KW-0812">Transmembrane</keyword>
<reference evidence="2 3" key="1">
    <citation type="journal article" date="2015" name="Genome Announc.">
        <title>Expanding the biotechnology potential of lactobacilli through comparative genomics of 213 strains and associated genera.</title>
        <authorList>
            <person name="Sun Z."/>
            <person name="Harris H.M."/>
            <person name="McCann A."/>
            <person name="Guo C."/>
            <person name="Argimon S."/>
            <person name="Zhang W."/>
            <person name="Yang X."/>
            <person name="Jeffery I.B."/>
            <person name="Cooney J.C."/>
            <person name="Kagawa T.F."/>
            <person name="Liu W."/>
            <person name="Song Y."/>
            <person name="Salvetti E."/>
            <person name="Wrobel A."/>
            <person name="Rasinkangas P."/>
            <person name="Parkhill J."/>
            <person name="Rea M.C."/>
            <person name="O'Sullivan O."/>
            <person name="Ritari J."/>
            <person name="Douillard F.P."/>
            <person name="Paul Ross R."/>
            <person name="Yang R."/>
            <person name="Briner A.E."/>
            <person name="Felis G.E."/>
            <person name="de Vos W.M."/>
            <person name="Barrangou R."/>
            <person name="Klaenhammer T.R."/>
            <person name="Caufield P.W."/>
            <person name="Cui Y."/>
            <person name="Zhang H."/>
            <person name="O'Toole P.W."/>
        </authorList>
    </citation>
    <scope>NUCLEOTIDE SEQUENCE [LARGE SCALE GENOMIC DNA]</scope>
    <source>
        <strain evidence="2 3">DSM 15945</strain>
    </source>
</reference>
<dbReference type="Proteomes" id="UP000051922">
    <property type="component" value="Unassembled WGS sequence"/>
</dbReference>
<accession>A0A0R1U9E3</accession>
<proteinExistence type="predicted"/>
<feature type="transmembrane region" description="Helical" evidence="1">
    <location>
        <begin position="91"/>
        <end position="111"/>
    </location>
</feature>
<keyword evidence="3" id="KW-1185">Reference proteome</keyword>
<dbReference type="AlphaFoldDB" id="A0A0R1U9E3"/>